<evidence type="ECO:0000256" key="2">
    <source>
        <dbReference type="SAM" id="Phobius"/>
    </source>
</evidence>
<organism evidence="3 4">
    <name type="scientific">Sphaeroforma arctica JP610</name>
    <dbReference type="NCBI Taxonomy" id="667725"/>
    <lineage>
        <taxon>Eukaryota</taxon>
        <taxon>Ichthyosporea</taxon>
        <taxon>Ichthyophonida</taxon>
        <taxon>Sphaeroforma</taxon>
    </lineage>
</organism>
<evidence type="ECO:0000313" key="3">
    <source>
        <dbReference type="EMBL" id="KNC75664.1"/>
    </source>
</evidence>
<feature type="transmembrane region" description="Helical" evidence="2">
    <location>
        <begin position="290"/>
        <end position="317"/>
    </location>
</feature>
<name>A0A0L0FFW8_9EUKA</name>
<dbReference type="EMBL" id="KQ243489">
    <property type="protein sequence ID" value="KNC75664.1"/>
    <property type="molecule type" value="Genomic_DNA"/>
</dbReference>
<feature type="compositionally biased region" description="Basic and acidic residues" evidence="1">
    <location>
        <begin position="50"/>
        <end position="69"/>
    </location>
</feature>
<reference evidence="3 4" key="1">
    <citation type="submission" date="2011-02" db="EMBL/GenBank/DDBJ databases">
        <title>The Genome Sequence of Sphaeroforma arctica JP610.</title>
        <authorList>
            <consortium name="The Broad Institute Genome Sequencing Platform"/>
            <person name="Russ C."/>
            <person name="Cuomo C."/>
            <person name="Young S.K."/>
            <person name="Zeng Q."/>
            <person name="Gargeya S."/>
            <person name="Alvarado L."/>
            <person name="Berlin A."/>
            <person name="Chapman S.B."/>
            <person name="Chen Z."/>
            <person name="Freedman E."/>
            <person name="Gellesch M."/>
            <person name="Goldberg J."/>
            <person name="Griggs A."/>
            <person name="Gujja S."/>
            <person name="Heilman E."/>
            <person name="Heiman D."/>
            <person name="Howarth C."/>
            <person name="Mehta T."/>
            <person name="Neiman D."/>
            <person name="Pearson M."/>
            <person name="Roberts A."/>
            <person name="Saif S."/>
            <person name="Shea T."/>
            <person name="Shenoy N."/>
            <person name="Sisk P."/>
            <person name="Stolte C."/>
            <person name="Sykes S."/>
            <person name="White J."/>
            <person name="Yandava C."/>
            <person name="Burger G."/>
            <person name="Gray M.W."/>
            <person name="Holland P.W.H."/>
            <person name="King N."/>
            <person name="Lang F.B.F."/>
            <person name="Roger A.J."/>
            <person name="Ruiz-Trillo I."/>
            <person name="Haas B."/>
            <person name="Nusbaum C."/>
            <person name="Birren B."/>
        </authorList>
    </citation>
    <scope>NUCLEOTIDE SEQUENCE [LARGE SCALE GENOMIC DNA]</scope>
    <source>
        <strain evidence="3 4">JP610</strain>
    </source>
</reference>
<keyword evidence="2" id="KW-0472">Membrane</keyword>
<protein>
    <recommendedName>
        <fullName evidence="5">Transmembrane protein</fullName>
    </recommendedName>
</protein>
<proteinExistence type="predicted"/>
<feature type="non-terminal residue" evidence="3">
    <location>
        <position position="1"/>
    </location>
</feature>
<keyword evidence="4" id="KW-1185">Reference proteome</keyword>
<dbReference type="AlphaFoldDB" id="A0A0L0FFW8"/>
<sequence>KTPMDRISQSPRTLRPGGSGIGRRAVSLDGDAKKEPIISVGAPLSTPLTEMDRLKAANDDREETAHASDSDLPPTELGEKRFPTTRPEMLRRHSSTFASRIMPQPHRSKSERTRLRLEPNLVHLFDDMKESEYQDIFGADAEMRVVQAANFNSEHPLGLEDSEVLDDLELTALRVHDLPLQVMLPMVISIPLGLTAIYLWSRLGGCLHANRRLGEEWDVLWHITEALSKDSNKSEVHRAYERFATMGAAEFSAILAEQTKAAYEAQQLLATYSQLVNEFKGEYIEEGVSWGWISASITFGTVTLLLVVGCALSVRLLKALTNPDS</sequence>
<evidence type="ECO:0000313" key="4">
    <source>
        <dbReference type="Proteomes" id="UP000054560"/>
    </source>
</evidence>
<evidence type="ECO:0000256" key="1">
    <source>
        <dbReference type="SAM" id="MobiDB-lite"/>
    </source>
</evidence>
<evidence type="ECO:0008006" key="5">
    <source>
        <dbReference type="Google" id="ProtNLM"/>
    </source>
</evidence>
<dbReference type="RefSeq" id="XP_014149566.1">
    <property type="nucleotide sequence ID" value="XM_014294091.1"/>
</dbReference>
<accession>A0A0L0FFW8</accession>
<keyword evidence="2" id="KW-0812">Transmembrane</keyword>
<gene>
    <name evidence="3" type="ORF">SARC_11815</name>
</gene>
<keyword evidence="2" id="KW-1133">Transmembrane helix</keyword>
<dbReference type="Proteomes" id="UP000054560">
    <property type="component" value="Unassembled WGS sequence"/>
</dbReference>
<feature type="transmembrane region" description="Helical" evidence="2">
    <location>
        <begin position="182"/>
        <end position="201"/>
    </location>
</feature>
<dbReference type="GeneID" id="25912319"/>
<feature type="region of interest" description="Disordered" evidence="1">
    <location>
        <begin position="1"/>
        <end position="84"/>
    </location>
</feature>